<keyword evidence="6" id="KW-1185">Reference proteome</keyword>
<dbReference type="Pfam" id="PF12833">
    <property type="entry name" value="HTH_18"/>
    <property type="match status" value="1"/>
</dbReference>
<accession>A0ABW8ZY27</accession>
<proteinExistence type="predicted"/>
<dbReference type="PROSITE" id="PS01124">
    <property type="entry name" value="HTH_ARAC_FAMILY_2"/>
    <property type="match status" value="1"/>
</dbReference>
<dbReference type="SUPFAM" id="SSF46689">
    <property type="entry name" value="Homeodomain-like"/>
    <property type="match status" value="1"/>
</dbReference>
<dbReference type="InterPro" id="IPR009057">
    <property type="entry name" value="Homeodomain-like_sf"/>
</dbReference>
<dbReference type="InterPro" id="IPR003313">
    <property type="entry name" value="AraC-bd"/>
</dbReference>
<gene>
    <name evidence="5" type="ORF">PQR66_30760</name>
</gene>
<evidence type="ECO:0000259" key="4">
    <source>
        <dbReference type="PROSITE" id="PS01124"/>
    </source>
</evidence>
<dbReference type="InterPro" id="IPR018060">
    <property type="entry name" value="HTH_AraC"/>
</dbReference>
<keyword evidence="3" id="KW-0804">Transcription</keyword>
<dbReference type="RefSeq" id="WP_408276971.1">
    <property type="nucleotide sequence ID" value="NZ_JAQQFH010000030.1"/>
</dbReference>
<dbReference type="Gene3D" id="1.10.10.60">
    <property type="entry name" value="Homeodomain-like"/>
    <property type="match status" value="1"/>
</dbReference>
<dbReference type="PANTHER" id="PTHR11019:SF159">
    <property type="entry name" value="TRANSCRIPTIONAL REGULATOR-RELATED"/>
    <property type="match status" value="1"/>
</dbReference>
<evidence type="ECO:0000256" key="2">
    <source>
        <dbReference type="ARBA" id="ARBA00023125"/>
    </source>
</evidence>
<reference evidence="5 6" key="1">
    <citation type="journal article" date="2024" name="Chem. Sci.">
        <title>Discovery of megapolipeptins by genome mining of a Burkholderiales bacteria collection.</title>
        <authorList>
            <person name="Paulo B.S."/>
            <person name="Recchia M.J.J."/>
            <person name="Lee S."/>
            <person name="Fergusson C.H."/>
            <person name="Romanowski S.B."/>
            <person name="Hernandez A."/>
            <person name="Krull N."/>
            <person name="Liu D.Y."/>
            <person name="Cavanagh H."/>
            <person name="Bos A."/>
            <person name="Gray C.A."/>
            <person name="Murphy B.T."/>
            <person name="Linington R.G."/>
            <person name="Eustaquio A.S."/>
        </authorList>
    </citation>
    <scope>NUCLEOTIDE SEQUENCE [LARGE SCALE GENOMIC DNA]</scope>
    <source>
        <strain evidence="5 6">RL16-012-BIC-B</strain>
    </source>
</reference>
<dbReference type="PANTHER" id="PTHR11019">
    <property type="entry name" value="HTH-TYPE TRANSCRIPTIONAL REGULATOR NIMR"/>
    <property type="match status" value="1"/>
</dbReference>
<sequence length="269" mass="29591">MEATRQFLSPTRQAEIRPFETAERPTVGFARDYVDGLTSGFHVHPRAQLLYAVSGVMRVQTRHANFVVPPTTALYLPAHEDHSVTMDGAVAMRELFIDDEAAKRLGADPKVIAVSSLLRELIVAICNEPVEWEKSGRAHHLSELAIDEISKASPLPLALRLPEDLRVRKVVQAILSDPGNQRGLEAWCDVANASSRTLARLFRNETGLTFRQWRQQARLAEALRALMTGATPTKAAAIAGYSSVPAFGAAFREVFGMTPAQAKAHRTED</sequence>
<dbReference type="Proteomes" id="UP001629249">
    <property type="component" value="Unassembled WGS sequence"/>
</dbReference>
<dbReference type="EMBL" id="JAQQFN010000028">
    <property type="protein sequence ID" value="MFL9887451.1"/>
    <property type="molecule type" value="Genomic_DNA"/>
</dbReference>
<keyword evidence="1" id="KW-0805">Transcription regulation</keyword>
<name>A0ABW8ZY27_9BURK</name>
<dbReference type="InterPro" id="IPR011051">
    <property type="entry name" value="RmlC_Cupin_sf"/>
</dbReference>
<dbReference type="Pfam" id="PF02311">
    <property type="entry name" value="AraC_binding"/>
    <property type="match status" value="1"/>
</dbReference>
<evidence type="ECO:0000313" key="5">
    <source>
        <dbReference type="EMBL" id="MFL9887451.1"/>
    </source>
</evidence>
<dbReference type="Gene3D" id="2.60.120.10">
    <property type="entry name" value="Jelly Rolls"/>
    <property type="match status" value="1"/>
</dbReference>
<protein>
    <submittedName>
        <fullName evidence="5">Helix-turn-helix transcriptional regulator</fullName>
    </submittedName>
</protein>
<evidence type="ECO:0000313" key="6">
    <source>
        <dbReference type="Proteomes" id="UP001629249"/>
    </source>
</evidence>
<comment type="caution">
    <text evidence="5">The sequence shown here is derived from an EMBL/GenBank/DDBJ whole genome shotgun (WGS) entry which is preliminary data.</text>
</comment>
<evidence type="ECO:0000256" key="1">
    <source>
        <dbReference type="ARBA" id="ARBA00023015"/>
    </source>
</evidence>
<dbReference type="CDD" id="cd06124">
    <property type="entry name" value="cupin_NimR-like_N"/>
    <property type="match status" value="1"/>
</dbReference>
<feature type="domain" description="HTH araC/xylS-type" evidence="4">
    <location>
        <begin position="168"/>
        <end position="265"/>
    </location>
</feature>
<dbReference type="SUPFAM" id="SSF51182">
    <property type="entry name" value="RmlC-like cupins"/>
    <property type="match status" value="1"/>
</dbReference>
<organism evidence="5 6">
    <name type="scientific">Paraburkholderia agricolaris</name>
    <dbReference type="NCBI Taxonomy" id="2152888"/>
    <lineage>
        <taxon>Bacteria</taxon>
        <taxon>Pseudomonadati</taxon>
        <taxon>Pseudomonadota</taxon>
        <taxon>Betaproteobacteria</taxon>
        <taxon>Burkholderiales</taxon>
        <taxon>Burkholderiaceae</taxon>
        <taxon>Paraburkholderia</taxon>
    </lineage>
</organism>
<evidence type="ECO:0000256" key="3">
    <source>
        <dbReference type="ARBA" id="ARBA00023163"/>
    </source>
</evidence>
<keyword evidence="2" id="KW-0238">DNA-binding</keyword>
<dbReference type="SMART" id="SM00342">
    <property type="entry name" value="HTH_ARAC"/>
    <property type="match status" value="1"/>
</dbReference>
<dbReference type="InterPro" id="IPR014710">
    <property type="entry name" value="RmlC-like_jellyroll"/>
</dbReference>